<feature type="transmembrane region" description="Helical" evidence="8">
    <location>
        <begin position="436"/>
        <end position="455"/>
    </location>
</feature>
<evidence type="ECO:0000256" key="5">
    <source>
        <dbReference type="ARBA" id="ARBA00022692"/>
    </source>
</evidence>
<dbReference type="GO" id="GO:0005886">
    <property type="term" value="C:plasma membrane"/>
    <property type="evidence" value="ECO:0007669"/>
    <property type="project" value="UniProtKB-SubCell"/>
</dbReference>
<keyword evidence="2" id="KW-1003">Cell membrane</keyword>
<dbReference type="PANTHER" id="PTHR33908">
    <property type="entry name" value="MANNOSYLTRANSFERASE YKCB-RELATED"/>
    <property type="match status" value="1"/>
</dbReference>
<evidence type="ECO:0000256" key="2">
    <source>
        <dbReference type="ARBA" id="ARBA00022475"/>
    </source>
</evidence>
<comment type="subcellular location">
    <subcellularLocation>
        <location evidence="1">Cell membrane</location>
        <topology evidence="1">Multi-pass membrane protein</topology>
    </subcellularLocation>
</comment>
<dbReference type="GO" id="GO:0009103">
    <property type="term" value="P:lipopolysaccharide biosynthetic process"/>
    <property type="evidence" value="ECO:0007669"/>
    <property type="project" value="UniProtKB-ARBA"/>
</dbReference>
<comment type="caution">
    <text evidence="10">The sequence shown here is derived from an EMBL/GenBank/DDBJ whole genome shotgun (WGS) entry which is preliminary data.</text>
</comment>
<dbReference type="Pfam" id="PF13231">
    <property type="entry name" value="PMT_2"/>
    <property type="match status" value="1"/>
</dbReference>
<dbReference type="InterPro" id="IPR038731">
    <property type="entry name" value="RgtA/B/C-like"/>
</dbReference>
<feature type="transmembrane region" description="Helical" evidence="8">
    <location>
        <begin position="38"/>
        <end position="56"/>
    </location>
</feature>
<proteinExistence type="predicted"/>
<feature type="transmembrane region" description="Helical" evidence="8">
    <location>
        <begin position="411"/>
        <end position="430"/>
    </location>
</feature>
<feature type="transmembrane region" description="Helical" evidence="8">
    <location>
        <begin position="266"/>
        <end position="287"/>
    </location>
</feature>
<dbReference type="AlphaFoldDB" id="A0A2H0YR14"/>
<evidence type="ECO:0000256" key="7">
    <source>
        <dbReference type="ARBA" id="ARBA00023136"/>
    </source>
</evidence>
<protein>
    <recommendedName>
        <fullName evidence="9">Glycosyltransferase RgtA/B/C/D-like domain-containing protein</fullName>
    </recommendedName>
</protein>
<reference evidence="11" key="1">
    <citation type="submission" date="2017-09" db="EMBL/GenBank/DDBJ databases">
        <title>Depth-based differentiation of microbial function through sediment-hosted aquifers and enrichment of novel symbionts in the deep terrestrial subsurface.</title>
        <authorList>
            <person name="Probst A.J."/>
            <person name="Ladd B."/>
            <person name="Jarett J.K."/>
            <person name="Geller-Mcgrath D.E."/>
            <person name="Sieber C.M.K."/>
            <person name="Emerson J.B."/>
            <person name="Anantharaman K."/>
            <person name="Thomas B.C."/>
            <person name="Malmstrom R."/>
            <person name="Stieglmeier M."/>
            <person name="Klingl A."/>
            <person name="Woyke T."/>
            <person name="Ryan C.M."/>
            <person name="Banfield J.F."/>
        </authorList>
    </citation>
    <scope>NUCLEOTIDE SEQUENCE [LARGE SCALE GENOMIC DNA]</scope>
</reference>
<keyword evidence="3" id="KW-0328">Glycosyltransferase</keyword>
<evidence type="ECO:0000256" key="1">
    <source>
        <dbReference type="ARBA" id="ARBA00004651"/>
    </source>
</evidence>
<keyword evidence="7 8" id="KW-0472">Membrane</keyword>
<dbReference type="Proteomes" id="UP000236845">
    <property type="component" value="Unassembled WGS sequence"/>
</dbReference>
<dbReference type="EMBL" id="PEXW01000013">
    <property type="protein sequence ID" value="PIS40945.1"/>
    <property type="molecule type" value="Genomic_DNA"/>
</dbReference>
<evidence type="ECO:0000259" key="9">
    <source>
        <dbReference type="Pfam" id="PF13231"/>
    </source>
</evidence>
<evidence type="ECO:0000256" key="4">
    <source>
        <dbReference type="ARBA" id="ARBA00022679"/>
    </source>
</evidence>
<evidence type="ECO:0000256" key="6">
    <source>
        <dbReference type="ARBA" id="ARBA00022989"/>
    </source>
</evidence>
<feature type="transmembrane region" description="Helical" evidence="8">
    <location>
        <begin position="376"/>
        <end position="399"/>
    </location>
</feature>
<gene>
    <name evidence="10" type="ORF">COT26_00510</name>
</gene>
<feature type="transmembrane region" description="Helical" evidence="8">
    <location>
        <begin position="191"/>
        <end position="209"/>
    </location>
</feature>
<sequence length="609" mass="69110">MTINQESPSPIKQTTKAAASHFLHPQKNRLLFLDIPKTWSRLLIFGLLVIMAIFQITSMRQEVQTIDEGAHLAAGVSYWLTHDYRLNEEHPPLVKLIAALPVVLARPHISFDTQAWKHANQWQFARDLLYNNGNDADKLLFFGRLPMVGLSLLLGLFIYLWAKKIAGGLAGLLALAWFVFDPNFLAHGRYITTDVPVALGFAASLYFLFKLLEKWNWRHAVYFAMAFGLTQVTKFSAIILWLLIILISAVWFAKKQNSAKLVVKKTLRVFGLAFLGTVVSVLIVYTGQIKSGKTDPWITALHQEREQIVSQGTNPSDGKSKIGKVVNYAVRELPVPGWSYFKGLALVVNHDYRGHLAYLNGQYSNFGWWYYFPEAFLIKTPLASLILIMIALMALALSLKNPKSEKIRPGLWILLTSSGLYFLWSLTSHINLGLRHIYPVYPGLFVLIGIFLASVFMHGHKILKIIAVVFLGLYLATSIMAYPNYTAYFSEMAGGYKNGPKYLVDSNIDWGQDAKRLKQFMLENNIPFVCMSYFGQASLEYYQIDFRYLPTKDDPHEPESVNCVVAISITSYLSEDGAYWWLKKYQPDESIGGSINVYDFRNGRSPKLR</sequence>
<evidence type="ECO:0000313" key="10">
    <source>
        <dbReference type="EMBL" id="PIS40945.1"/>
    </source>
</evidence>
<feature type="transmembrane region" description="Helical" evidence="8">
    <location>
        <begin position="139"/>
        <end position="159"/>
    </location>
</feature>
<feature type="transmembrane region" description="Helical" evidence="8">
    <location>
        <begin position="462"/>
        <end position="482"/>
    </location>
</feature>
<evidence type="ECO:0000256" key="3">
    <source>
        <dbReference type="ARBA" id="ARBA00022676"/>
    </source>
</evidence>
<dbReference type="InterPro" id="IPR050297">
    <property type="entry name" value="LipidA_mod_glycosyltrf_83"/>
</dbReference>
<evidence type="ECO:0000256" key="8">
    <source>
        <dbReference type="SAM" id="Phobius"/>
    </source>
</evidence>
<evidence type="ECO:0000313" key="11">
    <source>
        <dbReference type="Proteomes" id="UP000236845"/>
    </source>
</evidence>
<keyword evidence="6 8" id="KW-1133">Transmembrane helix</keyword>
<name>A0A2H0YR14_9BACT</name>
<keyword evidence="5 8" id="KW-0812">Transmembrane</keyword>
<feature type="transmembrane region" description="Helical" evidence="8">
    <location>
        <begin position="165"/>
        <end position="184"/>
    </location>
</feature>
<organism evidence="10 11">
    <name type="scientific">Candidatus Kerfeldbacteria bacterium CG08_land_8_20_14_0_20_43_14</name>
    <dbReference type="NCBI Taxonomy" id="2014246"/>
    <lineage>
        <taxon>Bacteria</taxon>
        <taxon>Candidatus Kerfeldiibacteriota</taxon>
    </lineage>
</organism>
<accession>A0A2H0YR14</accession>
<keyword evidence="4" id="KW-0808">Transferase</keyword>
<dbReference type="PANTHER" id="PTHR33908:SF11">
    <property type="entry name" value="MEMBRANE PROTEIN"/>
    <property type="match status" value="1"/>
</dbReference>
<feature type="transmembrane region" description="Helical" evidence="8">
    <location>
        <begin position="221"/>
        <end position="254"/>
    </location>
</feature>
<feature type="domain" description="Glycosyltransferase RgtA/B/C/D-like" evidence="9">
    <location>
        <begin position="144"/>
        <end position="264"/>
    </location>
</feature>
<dbReference type="GO" id="GO:0016763">
    <property type="term" value="F:pentosyltransferase activity"/>
    <property type="evidence" value="ECO:0007669"/>
    <property type="project" value="TreeGrafter"/>
</dbReference>